<dbReference type="Proteomes" id="UP001519311">
    <property type="component" value="Unassembled WGS sequence"/>
</dbReference>
<dbReference type="RefSeq" id="WP_209471468.1">
    <property type="nucleotide sequence ID" value="NZ_BMWJ01000021.1"/>
</dbReference>
<protein>
    <submittedName>
        <fullName evidence="1">Uncharacterized protein</fullName>
    </submittedName>
</protein>
<evidence type="ECO:0000313" key="2">
    <source>
        <dbReference type="Proteomes" id="UP001519311"/>
    </source>
</evidence>
<organism evidence="1 2">
    <name type="scientific">Streptomyces clavifer</name>
    <dbReference type="NCBI Taxonomy" id="68188"/>
    <lineage>
        <taxon>Bacteria</taxon>
        <taxon>Bacillati</taxon>
        <taxon>Actinomycetota</taxon>
        <taxon>Actinomycetes</taxon>
        <taxon>Kitasatosporales</taxon>
        <taxon>Streptomycetaceae</taxon>
        <taxon>Streptomyces</taxon>
    </lineage>
</organism>
<dbReference type="EMBL" id="JAGINS010000002">
    <property type="protein sequence ID" value="MBP2363512.1"/>
    <property type="molecule type" value="Genomic_DNA"/>
</dbReference>
<comment type="caution">
    <text evidence="1">The sequence shown here is derived from an EMBL/GenBank/DDBJ whole genome shotgun (WGS) entry which is preliminary data.</text>
</comment>
<accession>A0ABS4VI09</accession>
<reference evidence="1 2" key="1">
    <citation type="submission" date="2021-03" db="EMBL/GenBank/DDBJ databases">
        <title>Sequencing the genomes of 1000 actinobacteria strains.</title>
        <authorList>
            <person name="Klenk H.-P."/>
        </authorList>
    </citation>
    <scope>NUCLEOTIDE SEQUENCE [LARGE SCALE GENOMIC DNA]</scope>
    <source>
        <strain evidence="1 2">DSM 40843</strain>
    </source>
</reference>
<proteinExistence type="predicted"/>
<name>A0ABS4VI09_9ACTN</name>
<sequence>MFREELVSPLPEPDSGVLAFVGQNVVQKAGAVEEEFVAGGGTEVTGAGRGGETAKSVSAVWMVRVSGRIRNGTARDAAARLSSAHMPISLSSRCVRSRPR</sequence>
<evidence type="ECO:0000313" key="1">
    <source>
        <dbReference type="EMBL" id="MBP2363512.1"/>
    </source>
</evidence>
<gene>
    <name evidence="1" type="ORF">JOF59_006004</name>
</gene>
<keyword evidence="2" id="KW-1185">Reference proteome</keyword>